<organism evidence="2">
    <name type="scientific">marine sediment metagenome</name>
    <dbReference type="NCBI Taxonomy" id="412755"/>
    <lineage>
        <taxon>unclassified sequences</taxon>
        <taxon>metagenomes</taxon>
        <taxon>ecological metagenomes</taxon>
    </lineage>
</organism>
<dbReference type="SUPFAM" id="SSF53218">
    <property type="entry name" value="Molybdenum cofactor biosynthesis proteins"/>
    <property type="match status" value="1"/>
</dbReference>
<comment type="caution">
    <text evidence="2">The sequence shown here is derived from an EMBL/GenBank/DDBJ whole genome shotgun (WGS) entry which is preliminary data.</text>
</comment>
<gene>
    <name evidence="2" type="ORF">S01H1_43233</name>
</gene>
<dbReference type="InterPro" id="IPR036425">
    <property type="entry name" value="MoaB/Mog-like_dom_sf"/>
</dbReference>
<name>X0U1P9_9ZZZZ</name>
<accession>X0U1P9</accession>
<dbReference type="PANTHER" id="PTHR13939">
    <property type="entry name" value="NICOTINAMIDE-NUCLEOTIDE AMIDOHYDROLASE PNCC"/>
    <property type="match status" value="1"/>
</dbReference>
<evidence type="ECO:0000313" key="2">
    <source>
        <dbReference type="EMBL" id="GAF99708.1"/>
    </source>
</evidence>
<dbReference type="InterPro" id="IPR050101">
    <property type="entry name" value="CinA"/>
</dbReference>
<dbReference type="InterPro" id="IPR001453">
    <property type="entry name" value="MoaB/Mog_dom"/>
</dbReference>
<dbReference type="Gene3D" id="3.40.980.10">
    <property type="entry name" value="MoaB/Mog-like domain"/>
    <property type="match status" value="1"/>
</dbReference>
<evidence type="ECO:0000259" key="1">
    <source>
        <dbReference type="Pfam" id="PF00994"/>
    </source>
</evidence>
<sequence length="58" mass="5997">MKAIIVGVGDELIAGQTVNTNSAHLSHELGRLGIETLAHWTIGDCRGDIAAAVTKAAE</sequence>
<feature type="non-terminal residue" evidence="2">
    <location>
        <position position="58"/>
    </location>
</feature>
<dbReference type="EMBL" id="BARS01027535">
    <property type="protein sequence ID" value="GAF99708.1"/>
    <property type="molecule type" value="Genomic_DNA"/>
</dbReference>
<dbReference type="AlphaFoldDB" id="X0U1P9"/>
<protein>
    <recommendedName>
        <fullName evidence="1">MoaB/Mog domain-containing protein</fullName>
    </recommendedName>
</protein>
<dbReference type="PANTHER" id="PTHR13939:SF0">
    <property type="entry name" value="NMN AMIDOHYDROLASE-LIKE PROTEIN YFAY"/>
    <property type="match status" value="1"/>
</dbReference>
<feature type="domain" description="MoaB/Mog" evidence="1">
    <location>
        <begin position="5"/>
        <end position="57"/>
    </location>
</feature>
<dbReference type="Pfam" id="PF00994">
    <property type="entry name" value="MoCF_biosynth"/>
    <property type="match status" value="1"/>
</dbReference>
<proteinExistence type="predicted"/>
<reference evidence="2" key="1">
    <citation type="journal article" date="2014" name="Front. Microbiol.">
        <title>High frequency of phylogenetically diverse reductive dehalogenase-homologous genes in deep subseafloor sedimentary metagenomes.</title>
        <authorList>
            <person name="Kawai M."/>
            <person name="Futagami T."/>
            <person name="Toyoda A."/>
            <person name="Takaki Y."/>
            <person name="Nishi S."/>
            <person name="Hori S."/>
            <person name="Arai W."/>
            <person name="Tsubouchi T."/>
            <person name="Morono Y."/>
            <person name="Uchiyama I."/>
            <person name="Ito T."/>
            <person name="Fujiyama A."/>
            <person name="Inagaki F."/>
            <person name="Takami H."/>
        </authorList>
    </citation>
    <scope>NUCLEOTIDE SEQUENCE</scope>
    <source>
        <strain evidence="2">Expedition CK06-06</strain>
    </source>
</reference>